<dbReference type="PANTHER" id="PTHR23290">
    <property type="entry name" value="RRNA N6-ADENOSINE-METHYLTRANSFERASE METTL5"/>
    <property type="match status" value="1"/>
</dbReference>
<dbReference type="Gene3D" id="3.40.50.150">
    <property type="entry name" value="Vaccinia Virus protein VP39"/>
    <property type="match status" value="1"/>
</dbReference>
<dbReference type="Pfam" id="PF01861">
    <property type="entry name" value="BpsA_C"/>
    <property type="match status" value="1"/>
</dbReference>
<gene>
    <name evidence="2" type="ORF">ACFO4E_05870</name>
</gene>
<comment type="caution">
    <text evidence="2">The sequence shown here is derived from an EMBL/GenBank/DDBJ whole genome shotgun (WGS) entry which is preliminary data.</text>
</comment>
<evidence type="ECO:0000313" key="2">
    <source>
        <dbReference type="EMBL" id="MFC4561374.1"/>
    </source>
</evidence>
<dbReference type="InterPro" id="IPR029063">
    <property type="entry name" value="SAM-dependent_MTases_sf"/>
</dbReference>
<evidence type="ECO:0000313" key="3">
    <source>
        <dbReference type="Proteomes" id="UP001595923"/>
    </source>
</evidence>
<name>A0ABV9DR33_9ACTN</name>
<dbReference type="PROSITE" id="PS00092">
    <property type="entry name" value="N6_MTASE"/>
    <property type="match status" value="1"/>
</dbReference>
<reference evidence="3" key="1">
    <citation type="journal article" date="2019" name="Int. J. Syst. Evol. Microbiol.">
        <title>The Global Catalogue of Microorganisms (GCM) 10K type strain sequencing project: providing services to taxonomists for standard genome sequencing and annotation.</title>
        <authorList>
            <consortium name="The Broad Institute Genomics Platform"/>
            <consortium name="The Broad Institute Genome Sequencing Center for Infectious Disease"/>
            <person name="Wu L."/>
            <person name="Ma J."/>
        </authorList>
    </citation>
    <scope>NUCLEOTIDE SEQUENCE [LARGE SCALE GENOMIC DNA]</scope>
    <source>
        <strain evidence="3">XZYJ18</strain>
    </source>
</reference>
<organism evidence="2 3">
    <name type="scientific">Nocardiopsis mangrovi</name>
    <dbReference type="NCBI Taxonomy" id="1179818"/>
    <lineage>
        <taxon>Bacteria</taxon>
        <taxon>Bacillati</taxon>
        <taxon>Actinomycetota</taxon>
        <taxon>Actinomycetes</taxon>
        <taxon>Streptosporangiales</taxon>
        <taxon>Nocardiopsidaceae</taxon>
        <taxon>Nocardiopsis</taxon>
    </lineage>
</organism>
<dbReference type="InterPro" id="IPR051720">
    <property type="entry name" value="rRNA_MeTrfase/Polyamine_Synth"/>
</dbReference>
<proteinExistence type="predicted"/>
<dbReference type="Proteomes" id="UP001595923">
    <property type="component" value="Unassembled WGS sequence"/>
</dbReference>
<dbReference type="PANTHER" id="PTHR23290:SF0">
    <property type="entry name" value="RRNA N6-ADENOSINE-METHYLTRANSFERASE METTL5"/>
    <property type="match status" value="1"/>
</dbReference>
<keyword evidence="3" id="KW-1185">Reference proteome</keyword>
<sequence>MTDHPPELAGLLTEQGIDAARIHLVLAALSDGAWWTPRELVRATTVAHRLVDATLTALGTGLEHSDDSVRLARPGDYTGFARPSPADPMAPLLAGHADAAEELRRLVDEAPPPRTDLDHVTATADTALRRGVHLATRFALPGARLLCVGDHDLTSLAATLVSPGAEAVVVDIDERMLDYIDRAADRLGLPVTCHFADLRLGLPASVARRCDLVFTDPPYTPEGVELFVRRGLEGLADPRRGRVLVAYGASETTPGLVARTQARLARMGLVFEAVLPDFNRYLGAEAIGAASDLYVLRPTARVTADGGGGGTAAARVYSQGANAKEATGGLGETDARTVLESAAFDTVAGAWPRAAVPEGVRRVRLADWMGAATAARRAAVDLTGGWDALLGRAVLAGAAEETHVVVPARAPQVRDAAGQQALRAMLSPRFDVRFLRNTPGPRGTVVVARRTERDATAPEDRLLWHCQERAHGSLPAALREGLIAVAAEAGRPVNKKTARTRVAAEAPWAAGHTLLDLPAHRFAALREAARRLVDAAAAGAADPVD</sequence>
<dbReference type="InterPro" id="IPR002052">
    <property type="entry name" value="DNA_methylase_N6_adenine_CS"/>
</dbReference>
<dbReference type="SUPFAM" id="SSF53335">
    <property type="entry name" value="S-adenosyl-L-methionine-dependent methyltransferases"/>
    <property type="match status" value="1"/>
</dbReference>
<dbReference type="EMBL" id="JBHSFQ010000004">
    <property type="protein sequence ID" value="MFC4561374.1"/>
    <property type="molecule type" value="Genomic_DNA"/>
</dbReference>
<dbReference type="RefSeq" id="WP_378571995.1">
    <property type="nucleotide sequence ID" value="NZ_JBHSFQ010000004.1"/>
</dbReference>
<dbReference type="InterPro" id="IPR002723">
    <property type="entry name" value="BpsA_C"/>
</dbReference>
<feature type="domain" description="N(4)-bis(aminopropyl)spermidine synthase C-terminal" evidence="1">
    <location>
        <begin position="99"/>
        <end position="287"/>
    </location>
</feature>
<protein>
    <submittedName>
        <fullName evidence="2">Bis-aminopropyl spermidine synthase family protein</fullName>
    </submittedName>
</protein>
<accession>A0ABV9DR33</accession>
<evidence type="ECO:0000259" key="1">
    <source>
        <dbReference type="Pfam" id="PF01861"/>
    </source>
</evidence>